<dbReference type="AlphaFoldDB" id="A0A5J9U7K6"/>
<evidence type="ECO:0000313" key="2">
    <source>
        <dbReference type="EMBL" id="TVU19131.1"/>
    </source>
</evidence>
<dbReference type="Proteomes" id="UP000324897">
    <property type="component" value="Chromosome 7"/>
</dbReference>
<organism evidence="2 3">
    <name type="scientific">Eragrostis curvula</name>
    <name type="common">weeping love grass</name>
    <dbReference type="NCBI Taxonomy" id="38414"/>
    <lineage>
        <taxon>Eukaryota</taxon>
        <taxon>Viridiplantae</taxon>
        <taxon>Streptophyta</taxon>
        <taxon>Embryophyta</taxon>
        <taxon>Tracheophyta</taxon>
        <taxon>Spermatophyta</taxon>
        <taxon>Magnoliopsida</taxon>
        <taxon>Liliopsida</taxon>
        <taxon>Poales</taxon>
        <taxon>Poaceae</taxon>
        <taxon>PACMAD clade</taxon>
        <taxon>Chloridoideae</taxon>
        <taxon>Eragrostideae</taxon>
        <taxon>Eragrostidinae</taxon>
        <taxon>Eragrostis</taxon>
    </lineage>
</organism>
<protein>
    <submittedName>
        <fullName evidence="2">Uncharacterized protein</fullName>
    </submittedName>
</protein>
<comment type="caution">
    <text evidence="2">The sequence shown here is derived from an EMBL/GenBank/DDBJ whole genome shotgun (WGS) entry which is preliminary data.</text>
</comment>
<keyword evidence="3" id="KW-1185">Reference proteome</keyword>
<feature type="non-terminal residue" evidence="2">
    <location>
        <position position="1"/>
    </location>
</feature>
<reference evidence="2 3" key="1">
    <citation type="journal article" date="2019" name="Sci. Rep.">
        <title>A high-quality genome of Eragrostis curvula grass provides insights into Poaceae evolution and supports new strategies to enhance forage quality.</title>
        <authorList>
            <person name="Carballo J."/>
            <person name="Santos B.A.C.M."/>
            <person name="Zappacosta D."/>
            <person name="Garbus I."/>
            <person name="Selva J.P."/>
            <person name="Gallo C.A."/>
            <person name="Diaz A."/>
            <person name="Albertini E."/>
            <person name="Caccamo M."/>
            <person name="Echenique V."/>
        </authorList>
    </citation>
    <scope>NUCLEOTIDE SEQUENCE [LARGE SCALE GENOMIC DNA]</scope>
    <source>
        <strain evidence="3">cv. Victoria</strain>
        <tissue evidence="2">Leaf</tissue>
    </source>
</reference>
<feature type="region of interest" description="Disordered" evidence="1">
    <location>
        <begin position="1"/>
        <end position="51"/>
    </location>
</feature>
<evidence type="ECO:0000313" key="3">
    <source>
        <dbReference type="Proteomes" id="UP000324897"/>
    </source>
</evidence>
<evidence type="ECO:0000256" key="1">
    <source>
        <dbReference type="SAM" id="MobiDB-lite"/>
    </source>
</evidence>
<proteinExistence type="predicted"/>
<name>A0A5J9U7K6_9POAL</name>
<dbReference type="Gramene" id="TVU19131">
    <property type="protein sequence ID" value="TVU19131"/>
    <property type="gene ID" value="EJB05_35265"/>
</dbReference>
<gene>
    <name evidence="2" type="ORF">EJB05_35265</name>
</gene>
<dbReference type="EMBL" id="RWGY01000029">
    <property type="protein sequence ID" value="TVU19131.1"/>
    <property type="molecule type" value="Genomic_DNA"/>
</dbReference>
<sequence length="85" mass="9346">VRSRIHHSTFPFPARSVSYKPPPPTGHGHSLKPQRATPGEREQRRGGSRGEAILLRIRSLDRPTTLGLPARHRRAVLSPTLAGEG</sequence>
<accession>A0A5J9U7K6</accession>